<accession>A0A8T2TSB0</accession>
<gene>
    <name evidence="2" type="ORF">KP509_11G001700</name>
</gene>
<evidence type="ECO:0000313" key="2">
    <source>
        <dbReference type="EMBL" id="KAH7424304.1"/>
    </source>
</evidence>
<reference evidence="2" key="1">
    <citation type="submission" date="2021-08" db="EMBL/GenBank/DDBJ databases">
        <title>WGS assembly of Ceratopteris richardii.</title>
        <authorList>
            <person name="Marchant D.B."/>
            <person name="Chen G."/>
            <person name="Jenkins J."/>
            <person name="Shu S."/>
            <person name="Leebens-Mack J."/>
            <person name="Grimwood J."/>
            <person name="Schmutz J."/>
            <person name="Soltis P."/>
            <person name="Soltis D."/>
            <person name="Chen Z.-H."/>
        </authorList>
    </citation>
    <scope>NUCLEOTIDE SEQUENCE</scope>
    <source>
        <strain evidence="2">Whitten #5841</strain>
        <tissue evidence="2">Leaf</tissue>
    </source>
</reference>
<feature type="compositionally biased region" description="Basic and acidic residues" evidence="1">
    <location>
        <begin position="270"/>
        <end position="279"/>
    </location>
</feature>
<dbReference type="Proteomes" id="UP000825935">
    <property type="component" value="Chromosome 11"/>
</dbReference>
<sequence>MYAHKSIMSTKRRSDRARRVAEAYTPSEHDPAFAKNAENFPPVLHQKSLAGAAQQVSFRLKHQTDTDLPSTYSKGSRLRMKGSKTSESYVVSENGYHARASYRSKRAATRNSVAANAIAPNSSSSAESMLSQGELDGYEGVFLDKRRSPIGLITAIFTCWSKTKEVKLAAEGELHKTSHSVNPFSETVPRLNKITAAALLEQTKAQQEALLEIQDTSDMWEWLMEQQQALANKEHDIFERRSNVASTDQLLSTSVATSARSALVPSGDRASAEESERPVVRHKKPSEAGTLSASPGAGDDGEDEEWDSKAWASPISGRRHQEEIRPQRVPQMFEAALMRYRWEVNAFCRIYMQQIVKAGYSLINTLMELEPRTVFLRRVHASYALEARINAVMFRCFESDSFDESGLTHILDPGARAKSRVQEFVRMRPLDPSEALRMHSASYEPAFHTFAASKSEEVLPLLPAAALAFHSAEQRDRFMDAFLRVAKWAWLLHRVATATLPTTTILRVAKGHAIDPIFVEAVAVPPIGSCRYCPPTSLPTVEFMIMPGFLLPQEHVFRCRVYQHFMCKSPPALSRLHL</sequence>
<evidence type="ECO:0000313" key="3">
    <source>
        <dbReference type="Proteomes" id="UP000825935"/>
    </source>
</evidence>
<dbReference type="PANTHER" id="PTHR31029:SF4">
    <property type="entry name" value="CYCLIN-DEPENDENT KINASE-LIKE PROTEIN"/>
    <property type="match status" value="1"/>
</dbReference>
<feature type="region of interest" description="Disordered" evidence="1">
    <location>
        <begin position="261"/>
        <end position="307"/>
    </location>
</feature>
<dbReference type="PANTHER" id="PTHR31029">
    <property type="entry name" value="CYCLIN-DEPENDENT KINASE-LIKE PROTEIN"/>
    <property type="match status" value="1"/>
</dbReference>
<comment type="caution">
    <text evidence="2">The sequence shown here is derived from an EMBL/GenBank/DDBJ whole genome shotgun (WGS) entry which is preliminary data.</text>
</comment>
<keyword evidence="3" id="KW-1185">Reference proteome</keyword>
<dbReference type="OrthoDB" id="785851at2759"/>
<evidence type="ECO:0000256" key="1">
    <source>
        <dbReference type="SAM" id="MobiDB-lite"/>
    </source>
</evidence>
<dbReference type="AlphaFoldDB" id="A0A8T2TSB0"/>
<dbReference type="EMBL" id="CM035416">
    <property type="protein sequence ID" value="KAH7424304.1"/>
    <property type="molecule type" value="Genomic_DNA"/>
</dbReference>
<name>A0A8T2TSB0_CERRI</name>
<dbReference type="InterPro" id="IPR042316">
    <property type="entry name" value="IRKI-like"/>
</dbReference>
<feature type="region of interest" description="Disordered" evidence="1">
    <location>
        <begin position="63"/>
        <end position="86"/>
    </location>
</feature>
<proteinExistence type="predicted"/>
<organism evidence="2 3">
    <name type="scientific">Ceratopteris richardii</name>
    <name type="common">Triangle waterfern</name>
    <dbReference type="NCBI Taxonomy" id="49495"/>
    <lineage>
        <taxon>Eukaryota</taxon>
        <taxon>Viridiplantae</taxon>
        <taxon>Streptophyta</taxon>
        <taxon>Embryophyta</taxon>
        <taxon>Tracheophyta</taxon>
        <taxon>Polypodiopsida</taxon>
        <taxon>Polypodiidae</taxon>
        <taxon>Polypodiales</taxon>
        <taxon>Pteridineae</taxon>
        <taxon>Pteridaceae</taxon>
        <taxon>Parkerioideae</taxon>
        <taxon>Ceratopteris</taxon>
    </lineage>
</organism>
<protein>
    <submittedName>
        <fullName evidence="2">Uncharacterized protein</fullName>
    </submittedName>
</protein>